<keyword evidence="5 6" id="KW-0472">Membrane</keyword>
<comment type="caution">
    <text evidence="7">The sequence shown here is derived from an EMBL/GenBank/DDBJ whole genome shotgun (WGS) entry which is preliminary data.</text>
</comment>
<feature type="transmembrane region" description="Helical" evidence="6">
    <location>
        <begin position="98"/>
        <end position="119"/>
    </location>
</feature>
<dbReference type="EMBL" id="BMZQ01000001">
    <property type="protein sequence ID" value="GHD05688.1"/>
    <property type="molecule type" value="Genomic_DNA"/>
</dbReference>
<dbReference type="RefSeq" id="WP_189501023.1">
    <property type="nucleotide sequence ID" value="NZ_BMZQ01000001.1"/>
</dbReference>
<feature type="transmembrane region" description="Helical" evidence="6">
    <location>
        <begin position="126"/>
        <end position="149"/>
    </location>
</feature>
<sequence length="150" mass="17299">MKRIVSLVLFLLLVVGGGLLIGATNRPGEWYQGLSKPPFNPPDWLFAPAWTILYLFIAFVGWRCWQAQPTGRRMQLWWAQLVLNFLWMPMFFGLQQMALALVVIFALLATILAFISLSWRVDRLSAWLFVPYALWTAFATYLNISLMVLN</sequence>
<gene>
    <name evidence="7" type="primary">tspO</name>
    <name evidence="7" type="ORF">GCM10016234_02070</name>
</gene>
<evidence type="ECO:0000256" key="5">
    <source>
        <dbReference type="ARBA" id="ARBA00023136"/>
    </source>
</evidence>
<dbReference type="FunFam" id="1.20.1260.100:FF:000001">
    <property type="entry name" value="translocator protein 2"/>
    <property type="match status" value="1"/>
</dbReference>
<feature type="transmembrane region" description="Helical" evidence="6">
    <location>
        <begin position="74"/>
        <end position="92"/>
    </location>
</feature>
<dbReference type="PANTHER" id="PTHR10057">
    <property type="entry name" value="PERIPHERAL-TYPE BENZODIAZEPINE RECEPTOR"/>
    <property type="match status" value="1"/>
</dbReference>
<dbReference type="PANTHER" id="PTHR10057:SF0">
    <property type="entry name" value="TRANSLOCATOR PROTEIN"/>
    <property type="match status" value="1"/>
</dbReference>
<reference evidence="7" key="2">
    <citation type="submission" date="2020-09" db="EMBL/GenBank/DDBJ databases">
        <authorList>
            <person name="Sun Q."/>
            <person name="Kim S."/>
        </authorList>
    </citation>
    <scope>NUCLEOTIDE SEQUENCE</scope>
    <source>
        <strain evidence="7">KCTC 42249</strain>
    </source>
</reference>
<evidence type="ECO:0000313" key="7">
    <source>
        <dbReference type="EMBL" id="GHD05688.1"/>
    </source>
</evidence>
<dbReference type="Gene3D" id="1.20.1260.100">
    <property type="entry name" value="TspO/MBR protein"/>
    <property type="match status" value="1"/>
</dbReference>
<keyword evidence="4 6" id="KW-1133">Transmembrane helix</keyword>
<dbReference type="Proteomes" id="UP000630142">
    <property type="component" value="Unassembled WGS sequence"/>
</dbReference>
<reference evidence="7" key="1">
    <citation type="journal article" date="2014" name="Int. J. Syst. Evol. Microbiol.">
        <title>Complete genome sequence of Corynebacterium casei LMG S-19264T (=DSM 44701T), isolated from a smear-ripened cheese.</title>
        <authorList>
            <consortium name="US DOE Joint Genome Institute (JGI-PGF)"/>
            <person name="Walter F."/>
            <person name="Albersmeier A."/>
            <person name="Kalinowski J."/>
            <person name="Ruckert C."/>
        </authorList>
    </citation>
    <scope>NUCLEOTIDE SEQUENCE</scope>
    <source>
        <strain evidence="7">KCTC 42249</strain>
    </source>
</reference>
<organism evidence="7 8">
    <name type="scientific">Tianweitania populi</name>
    <dbReference type="NCBI Taxonomy" id="1607949"/>
    <lineage>
        <taxon>Bacteria</taxon>
        <taxon>Pseudomonadati</taxon>
        <taxon>Pseudomonadota</taxon>
        <taxon>Alphaproteobacteria</taxon>
        <taxon>Hyphomicrobiales</taxon>
        <taxon>Phyllobacteriaceae</taxon>
        <taxon>Tianweitania</taxon>
    </lineage>
</organism>
<evidence type="ECO:0000256" key="2">
    <source>
        <dbReference type="ARBA" id="ARBA00007524"/>
    </source>
</evidence>
<name>A0A8J3GJ91_9HYPH</name>
<evidence type="ECO:0000256" key="3">
    <source>
        <dbReference type="ARBA" id="ARBA00022692"/>
    </source>
</evidence>
<feature type="transmembrane region" description="Helical" evidence="6">
    <location>
        <begin position="44"/>
        <end position="62"/>
    </location>
</feature>
<evidence type="ECO:0000313" key="8">
    <source>
        <dbReference type="Proteomes" id="UP000630142"/>
    </source>
</evidence>
<keyword evidence="3 6" id="KW-0812">Transmembrane</keyword>
<dbReference type="InterPro" id="IPR038330">
    <property type="entry name" value="TspO/MBR-related_sf"/>
</dbReference>
<evidence type="ECO:0000256" key="4">
    <source>
        <dbReference type="ARBA" id="ARBA00022989"/>
    </source>
</evidence>
<dbReference type="AlphaFoldDB" id="A0A8J3GJ91"/>
<dbReference type="Pfam" id="PF03073">
    <property type="entry name" value="TspO_MBR"/>
    <property type="match status" value="1"/>
</dbReference>
<evidence type="ECO:0000256" key="6">
    <source>
        <dbReference type="SAM" id="Phobius"/>
    </source>
</evidence>
<dbReference type="CDD" id="cd15904">
    <property type="entry name" value="TSPO_MBR"/>
    <property type="match status" value="1"/>
</dbReference>
<accession>A0A8J3GJ91</accession>
<keyword evidence="8" id="KW-1185">Reference proteome</keyword>
<evidence type="ECO:0000256" key="1">
    <source>
        <dbReference type="ARBA" id="ARBA00004141"/>
    </source>
</evidence>
<dbReference type="GO" id="GO:0016020">
    <property type="term" value="C:membrane"/>
    <property type="evidence" value="ECO:0007669"/>
    <property type="project" value="UniProtKB-SubCell"/>
</dbReference>
<comment type="similarity">
    <text evidence="2">Belongs to the TspO/BZRP family.</text>
</comment>
<dbReference type="PIRSF" id="PIRSF005859">
    <property type="entry name" value="PBR"/>
    <property type="match status" value="1"/>
</dbReference>
<dbReference type="InterPro" id="IPR004307">
    <property type="entry name" value="TspO_MBR"/>
</dbReference>
<protein>
    <submittedName>
        <fullName evidence="7">Tryptophan-rich sensory protein</fullName>
    </submittedName>
</protein>
<dbReference type="GO" id="GO:0033013">
    <property type="term" value="P:tetrapyrrole metabolic process"/>
    <property type="evidence" value="ECO:0007669"/>
    <property type="project" value="UniProtKB-ARBA"/>
</dbReference>
<comment type="subcellular location">
    <subcellularLocation>
        <location evidence="1">Membrane</location>
        <topology evidence="1">Multi-pass membrane protein</topology>
    </subcellularLocation>
</comment>
<proteinExistence type="inferred from homology"/>